<organism evidence="18">
    <name type="scientific">Macaca mulatta</name>
    <name type="common">Rhesus macaque</name>
    <dbReference type="NCBI Taxonomy" id="9544"/>
    <lineage>
        <taxon>Eukaryota</taxon>
        <taxon>Metazoa</taxon>
        <taxon>Chordata</taxon>
        <taxon>Craniata</taxon>
        <taxon>Vertebrata</taxon>
        <taxon>Euteleostomi</taxon>
        <taxon>Mammalia</taxon>
        <taxon>Eutheria</taxon>
        <taxon>Euarchontoglires</taxon>
        <taxon>Primates</taxon>
        <taxon>Haplorrhini</taxon>
        <taxon>Catarrhini</taxon>
        <taxon>Cercopithecidae</taxon>
        <taxon>Cercopithecinae</taxon>
        <taxon>Macaca</taxon>
    </lineage>
</organism>
<evidence type="ECO:0000256" key="13">
    <source>
        <dbReference type="ARBA" id="ARBA00023136"/>
    </source>
</evidence>
<dbReference type="PRINTS" id="PR00124">
    <property type="entry name" value="ATPASEC"/>
</dbReference>
<evidence type="ECO:0000256" key="8">
    <source>
        <dbReference type="ARBA" id="ARBA00022946"/>
    </source>
</evidence>
<evidence type="ECO:0000256" key="17">
    <source>
        <dbReference type="RuleBase" id="RU004221"/>
    </source>
</evidence>
<feature type="transmembrane region" description="Helical" evidence="17">
    <location>
        <begin position="109"/>
        <end position="133"/>
    </location>
</feature>
<keyword evidence="4" id="KW-0488">Methylation</keyword>
<protein>
    <recommendedName>
        <fullName evidence="15">ATP synthase lipid-binding protein</fullName>
    </recommendedName>
    <alternativeName>
        <fullName evidence="16">ATPase protein 9</fullName>
    </alternativeName>
    <alternativeName>
        <fullName evidence="14">ATPase subunit c</fullName>
    </alternativeName>
</protein>
<dbReference type="GO" id="GO:0045259">
    <property type="term" value="C:proton-transporting ATP synthase complex"/>
    <property type="evidence" value="ECO:0007669"/>
    <property type="project" value="UniProtKB-KW"/>
</dbReference>
<dbReference type="InterPro" id="IPR035921">
    <property type="entry name" value="F/V-ATP_Csub_sf"/>
</dbReference>
<evidence type="ECO:0000256" key="5">
    <source>
        <dbReference type="ARBA" id="ARBA00022547"/>
    </source>
</evidence>
<evidence type="ECO:0000256" key="2">
    <source>
        <dbReference type="ARBA" id="ARBA00006704"/>
    </source>
</evidence>
<comment type="subcellular location">
    <subcellularLocation>
        <location evidence="1">Mitochondrion membrane</location>
        <topology evidence="1">Multi-pass membrane protein</topology>
    </subcellularLocation>
</comment>
<name>G7MJN6_MACMU</name>
<accession>G7MJN6</accession>
<comment type="caution">
    <text evidence="17">Lacks conserved residue(s) required for the propagation of feature annotation.</text>
</comment>
<dbReference type="GO" id="GO:0008289">
    <property type="term" value="F:lipid binding"/>
    <property type="evidence" value="ECO:0007669"/>
    <property type="project" value="UniProtKB-KW"/>
</dbReference>
<dbReference type="InterPro" id="IPR038662">
    <property type="entry name" value="ATP_synth_F0_csu_sf"/>
</dbReference>
<comment type="similarity">
    <text evidence="2 17">Belongs to the ATPase C chain family.</text>
</comment>
<keyword evidence="12" id="KW-0496">Mitochondrion</keyword>
<dbReference type="InterPro" id="IPR000454">
    <property type="entry name" value="ATP_synth_F0_csu"/>
</dbReference>
<evidence type="ECO:0000256" key="1">
    <source>
        <dbReference type="ARBA" id="ARBA00004225"/>
    </source>
</evidence>
<dbReference type="Gene3D" id="1.20.20.10">
    <property type="entry name" value="F1F0 ATP synthase subunit C"/>
    <property type="match status" value="1"/>
</dbReference>
<evidence type="ECO:0000256" key="10">
    <source>
        <dbReference type="ARBA" id="ARBA00023065"/>
    </source>
</evidence>
<keyword evidence="9 17" id="KW-1133">Transmembrane helix</keyword>
<dbReference type="GO" id="GO:0015078">
    <property type="term" value="F:proton transmembrane transporter activity"/>
    <property type="evidence" value="ECO:0007669"/>
    <property type="project" value="InterPro"/>
</dbReference>
<keyword evidence="13 17" id="KW-0472">Membrane</keyword>
<evidence type="ECO:0000256" key="7">
    <source>
        <dbReference type="ARBA" id="ARBA00022781"/>
    </source>
</evidence>
<proteinExistence type="inferred from homology"/>
<keyword evidence="3 17" id="KW-0813">Transport</keyword>
<evidence type="ECO:0000256" key="3">
    <source>
        <dbReference type="ARBA" id="ARBA00022448"/>
    </source>
</evidence>
<evidence type="ECO:0000256" key="14">
    <source>
        <dbReference type="ARBA" id="ARBA00029852"/>
    </source>
</evidence>
<reference evidence="18" key="1">
    <citation type="journal article" date="2011" name="Nat. Biotechnol.">
        <title>Genome sequencing and comparison of two nonhuman primate animal models, the cynomolgus and Chinese rhesus macaques.</title>
        <authorList>
            <person name="Yan G."/>
            <person name="Zhang G."/>
            <person name="Fang X."/>
            <person name="Zhang Y."/>
            <person name="Li C."/>
            <person name="Ling F."/>
            <person name="Cooper D.N."/>
            <person name="Li Q."/>
            <person name="Li Y."/>
            <person name="van Gool A.J."/>
            <person name="Du H."/>
            <person name="Chen J."/>
            <person name="Chen R."/>
            <person name="Zhang P."/>
            <person name="Huang Z."/>
            <person name="Thompson J.R."/>
            <person name="Meng Y."/>
            <person name="Bai Y."/>
            <person name="Wang J."/>
            <person name="Zhuo M."/>
            <person name="Wang T."/>
            <person name="Huang Y."/>
            <person name="Wei L."/>
            <person name="Li J."/>
            <person name="Wang Z."/>
            <person name="Hu H."/>
            <person name="Yang P."/>
            <person name="Le L."/>
            <person name="Stenson P.D."/>
            <person name="Li B."/>
            <person name="Liu X."/>
            <person name="Ball E.V."/>
            <person name="An N."/>
            <person name="Huang Q."/>
            <person name="Zhang Y."/>
            <person name="Fan W."/>
            <person name="Zhang X."/>
            <person name="Li Y."/>
            <person name="Wang W."/>
            <person name="Katze M.G."/>
            <person name="Su B."/>
            <person name="Nielsen R."/>
            <person name="Yang H."/>
            <person name="Wang J."/>
            <person name="Wang X."/>
            <person name="Wang J."/>
        </authorList>
    </citation>
    <scope>NUCLEOTIDE SEQUENCE [LARGE SCALE GENOMIC DNA]</scope>
    <source>
        <strain evidence="18">CR-5</strain>
    </source>
</reference>
<dbReference type="PANTHER" id="PTHR10031:SF32">
    <property type="entry name" value="ATP SYNTHASE LIPID-BINDING PROTEIN"/>
    <property type="match status" value="1"/>
</dbReference>
<evidence type="ECO:0000256" key="4">
    <source>
        <dbReference type="ARBA" id="ARBA00022481"/>
    </source>
</evidence>
<evidence type="ECO:0000256" key="16">
    <source>
        <dbReference type="ARBA" id="ARBA00033111"/>
    </source>
</evidence>
<dbReference type="EMBL" id="CM001254">
    <property type="protein sequence ID" value="EHH16728.1"/>
    <property type="molecule type" value="Genomic_DNA"/>
</dbReference>
<dbReference type="CDD" id="cd18182">
    <property type="entry name" value="ATP-synt_Fo_c_ATP5G3"/>
    <property type="match status" value="1"/>
</dbReference>
<dbReference type="PANTHER" id="PTHR10031">
    <property type="entry name" value="ATP SYNTHASE LIPID-BINDING PROTEIN, MITOCHONDRIAL"/>
    <property type="match status" value="1"/>
</dbReference>
<dbReference type="GO" id="GO:0015986">
    <property type="term" value="P:proton motive force-driven ATP synthesis"/>
    <property type="evidence" value="ECO:0007669"/>
    <property type="project" value="InterPro"/>
</dbReference>
<evidence type="ECO:0000256" key="9">
    <source>
        <dbReference type="ARBA" id="ARBA00022989"/>
    </source>
</evidence>
<sequence>MQTAGALLISQALICCSTRSLLRSVSASFLNRPNNLSKWPSYSSSPLHVARYGFQTSVVSWDIDTAAKFIDAGAITVGWIVTGSRAGRGTVFGSLIIRYAMSPSLKEQLFYAILGFALSEAMELFCLTVTFLIPFAM</sequence>
<dbReference type="FunFam" id="1.20.20.10:FF:000003">
    <property type="entry name" value="Atp synthase f complex subunit mitochondrial"/>
    <property type="match status" value="1"/>
</dbReference>
<keyword evidence="10 17" id="KW-0406">Ion transport</keyword>
<keyword evidence="11 17" id="KW-0446">Lipid-binding</keyword>
<keyword evidence="5" id="KW-0138">CF(0)</keyword>
<evidence type="ECO:0000256" key="12">
    <source>
        <dbReference type="ARBA" id="ARBA00023128"/>
    </source>
</evidence>
<dbReference type="GO" id="GO:0005743">
    <property type="term" value="C:mitochondrial inner membrane"/>
    <property type="evidence" value="ECO:0007669"/>
    <property type="project" value="UniProtKB-ARBA"/>
</dbReference>
<keyword evidence="8" id="KW-0809">Transit peptide</keyword>
<evidence type="ECO:0000313" key="18">
    <source>
        <dbReference type="EMBL" id="EHH16728.1"/>
    </source>
</evidence>
<gene>
    <name evidence="18" type="ORF">EGK_12062</name>
</gene>
<dbReference type="Proteomes" id="UP000013456">
    <property type="component" value="Chromosome 2"/>
</dbReference>
<evidence type="ECO:0000256" key="6">
    <source>
        <dbReference type="ARBA" id="ARBA00022692"/>
    </source>
</evidence>
<dbReference type="AlphaFoldDB" id="G7MJN6"/>
<dbReference type="SUPFAM" id="SSF81333">
    <property type="entry name" value="F1F0 ATP synthase subunit C"/>
    <property type="match status" value="1"/>
</dbReference>
<evidence type="ECO:0000256" key="15">
    <source>
        <dbReference type="ARBA" id="ARBA00032304"/>
    </source>
</evidence>
<keyword evidence="6 17" id="KW-0812">Transmembrane</keyword>
<evidence type="ECO:0000256" key="11">
    <source>
        <dbReference type="ARBA" id="ARBA00023121"/>
    </source>
</evidence>
<keyword evidence="7 17" id="KW-0375">Hydrogen ion transport</keyword>